<dbReference type="EC" id="2.1.1.63" evidence="3"/>
<proteinExistence type="inferred from homology"/>
<reference evidence="13" key="1">
    <citation type="submission" date="2016-10" db="EMBL/GenBank/DDBJ databases">
        <authorList>
            <person name="Varghese N."/>
            <person name="Submissions S."/>
        </authorList>
    </citation>
    <scope>NUCLEOTIDE SEQUENCE [LARGE SCALE GENOMIC DNA]</scope>
    <source>
        <strain evidence="13">DSM 44260</strain>
    </source>
</reference>
<keyword evidence="4" id="KW-0489">Methyltransferase</keyword>
<dbReference type="SUPFAM" id="SSF57884">
    <property type="entry name" value="Ada DNA repair protein, N-terminal domain (N-Ada 10)"/>
    <property type="match status" value="1"/>
</dbReference>
<comment type="catalytic activity">
    <reaction evidence="1">
        <text>a 4-O-methyl-thymidine in DNA + L-cysteinyl-[protein] = a thymidine in DNA + S-methyl-L-cysteinyl-[protein]</text>
        <dbReference type="Rhea" id="RHEA:53428"/>
        <dbReference type="Rhea" id="RHEA-COMP:10131"/>
        <dbReference type="Rhea" id="RHEA-COMP:10132"/>
        <dbReference type="Rhea" id="RHEA-COMP:13555"/>
        <dbReference type="Rhea" id="RHEA-COMP:13556"/>
        <dbReference type="ChEBI" id="CHEBI:29950"/>
        <dbReference type="ChEBI" id="CHEBI:82612"/>
        <dbReference type="ChEBI" id="CHEBI:137386"/>
        <dbReference type="ChEBI" id="CHEBI:137387"/>
        <dbReference type="EC" id="2.1.1.63"/>
    </reaction>
</comment>
<dbReference type="GO" id="GO:0003908">
    <property type="term" value="F:methylated-DNA-[protein]-cysteine S-methyltransferase activity"/>
    <property type="evidence" value="ECO:0007669"/>
    <property type="project" value="UniProtKB-EC"/>
</dbReference>
<dbReference type="NCBIfam" id="TIGR00589">
    <property type="entry name" value="ogt"/>
    <property type="match status" value="1"/>
</dbReference>
<evidence type="ECO:0000313" key="12">
    <source>
        <dbReference type="EMBL" id="SER41766.1"/>
    </source>
</evidence>
<dbReference type="InterPro" id="IPR004026">
    <property type="entry name" value="Ada_DNA_repair_Zn-bd"/>
</dbReference>
<keyword evidence="7" id="KW-0010">Activator</keyword>
<dbReference type="PANTHER" id="PTHR10815">
    <property type="entry name" value="METHYLATED-DNA--PROTEIN-CYSTEINE METHYLTRANSFERASE"/>
    <property type="match status" value="1"/>
</dbReference>
<evidence type="ECO:0000256" key="2">
    <source>
        <dbReference type="ARBA" id="ARBA00008711"/>
    </source>
</evidence>
<evidence type="ECO:0000256" key="4">
    <source>
        <dbReference type="ARBA" id="ARBA00022603"/>
    </source>
</evidence>
<dbReference type="GO" id="GO:0008270">
    <property type="term" value="F:zinc ion binding"/>
    <property type="evidence" value="ECO:0007669"/>
    <property type="project" value="InterPro"/>
</dbReference>
<sequence>MTGEDSHDPLALRLGGLAVAPPRDLTGSVYGDWTRVDGPVGELLVAFTEVGVSYIRTAASVGDDDDTFRERFHALFQRPLRRASDVPAGLRQALRGHGAAGVAVDLRVLTPFERDVLTATREIPTGQTRPYAWVAHAIGRPKAVRAVGTALGNNPVPLLIPCHRVTRSDGSLGQYVFGAEVKERLLRAEETNVDELLDLARSRVAYVGSGGVYCYPTCTRARTAADPRGLRTLAAARAAGLRPCELCTPAG</sequence>
<keyword evidence="8" id="KW-0234">DNA repair</keyword>
<evidence type="ECO:0000313" key="13">
    <source>
        <dbReference type="Proteomes" id="UP000199051"/>
    </source>
</evidence>
<dbReference type="Pfam" id="PF01035">
    <property type="entry name" value="DNA_binding_1"/>
    <property type="match status" value="1"/>
</dbReference>
<dbReference type="SUPFAM" id="SSF46767">
    <property type="entry name" value="Methylated DNA-protein cysteine methyltransferase, C-terminal domain"/>
    <property type="match status" value="1"/>
</dbReference>
<dbReference type="Proteomes" id="UP000199051">
    <property type="component" value="Unassembled WGS sequence"/>
</dbReference>
<name>A0A1H9P0L2_9PSEU</name>
<keyword evidence="5" id="KW-0808">Transferase</keyword>
<dbReference type="InterPro" id="IPR035451">
    <property type="entry name" value="Ada-like_dom_sf"/>
</dbReference>
<dbReference type="Pfam" id="PF02805">
    <property type="entry name" value="Ada_Zn_binding"/>
    <property type="match status" value="1"/>
</dbReference>
<dbReference type="RefSeq" id="WP_092775687.1">
    <property type="nucleotide sequence ID" value="NZ_FOGI01000003.1"/>
</dbReference>
<dbReference type="AlphaFoldDB" id="A0A1H9P0L2"/>
<dbReference type="EMBL" id="FOGI01000003">
    <property type="protein sequence ID" value="SER41766.1"/>
    <property type="molecule type" value="Genomic_DNA"/>
</dbReference>
<comment type="similarity">
    <text evidence="2">Belongs to the MGMT family.</text>
</comment>
<feature type="domain" description="Methylated-DNA-[protein]-cysteine S-methyltransferase DNA binding" evidence="10">
    <location>
        <begin position="111"/>
        <end position="190"/>
    </location>
</feature>
<dbReference type="GO" id="GO:0006355">
    <property type="term" value="P:regulation of DNA-templated transcription"/>
    <property type="evidence" value="ECO:0007669"/>
    <property type="project" value="InterPro"/>
</dbReference>
<gene>
    <name evidence="12" type="ORF">SAMN04487818_103232</name>
</gene>
<evidence type="ECO:0000256" key="8">
    <source>
        <dbReference type="ARBA" id="ARBA00023204"/>
    </source>
</evidence>
<dbReference type="GO" id="GO:0032259">
    <property type="term" value="P:methylation"/>
    <property type="evidence" value="ECO:0007669"/>
    <property type="project" value="UniProtKB-KW"/>
</dbReference>
<dbReference type="Gene3D" id="3.40.10.10">
    <property type="entry name" value="DNA Methylphosphotriester Repair Domain"/>
    <property type="match status" value="1"/>
</dbReference>
<evidence type="ECO:0000259" key="11">
    <source>
        <dbReference type="Pfam" id="PF02805"/>
    </source>
</evidence>
<dbReference type="PANTHER" id="PTHR10815:SF13">
    <property type="entry name" value="METHYLATED-DNA--PROTEIN-CYSTEINE METHYLTRANSFERASE"/>
    <property type="match status" value="1"/>
</dbReference>
<protein>
    <recommendedName>
        <fullName evidence="3">methylated-DNA--[protein]-cysteine S-methyltransferase</fullName>
        <ecNumber evidence="3">2.1.1.63</ecNumber>
    </recommendedName>
</protein>
<keyword evidence="6" id="KW-0227">DNA damage</keyword>
<dbReference type="InterPro" id="IPR036217">
    <property type="entry name" value="MethylDNA_cys_MeTrfase_DNAb"/>
</dbReference>
<dbReference type="InterPro" id="IPR014048">
    <property type="entry name" value="MethylDNA_cys_MeTrfase_DNA-bd"/>
</dbReference>
<dbReference type="FunFam" id="1.10.10.10:FF:000214">
    <property type="entry name" value="Methylated-DNA--protein-cysteine methyltransferase"/>
    <property type="match status" value="1"/>
</dbReference>
<dbReference type="CDD" id="cd06445">
    <property type="entry name" value="ATase"/>
    <property type="match status" value="1"/>
</dbReference>
<organism evidence="12 13">
    <name type="scientific">Actinokineospora terrae</name>
    <dbReference type="NCBI Taxonomy" id="155974"/>
    <lineage>
        <taxon>Bacteria</taxon>
        <taxon>Bacillati</taxon>
        <taxon>Actinomycetota</taxon>
        <taxon>Actinomycetes</taxon>
        <taxon>Pseudonocardiales</taxon>
        <taxon>Pseudonocardiaceae</taxon>
        <taxon>Actinokineospora</taxon>
    </lineage>
</organism>
<dbReference type="STRING" id="155974.SAMN04487818_103232"/>
<feature type="domain" description="Ada DNA repair metal-binding" evidence="11">
    <location>
        <begin position="207"/>
        <end position="249"/>
    </location>
</feature>
<keyword evidence="13" id="KW-1185">Reference proteome</keyword>
<dbReference type="Gene3D" id="1.10.10.10">
    <property type="entry name" value="Winged helix-like DNA-binding domain superfamily/Winged helix DNA-binding domain"/>
    <property type="match status" value="1"/>
</dbReference>
<evidence type="ECO:0000256" key="3">
    <source>
        <dbReference type="ARBA" id="ARBA00011918"/>
    </source>
</evidence>
<evidence type="ECO:0000256" key="9">
    <source>
        <dbReference type="ARBA" id="ARBA00049348"/>
    </source>
</evidence>
<evidence type="ECO:0000256" key="5">
    <source>
        <dbReference type="ARBA" id="ARBA00022679"/>
    </source>
</evidence>
<evidence type="ECO:0000256" key="6">
    <source>
        <dbReference type="ARBA" id="ARBA00022763"/>
    </source>
</evidence>
<dbReference type="GO" id="GO:0006281">
    <property type="term" value="P:DNA repair"/>
    <property type="evidence" value="ECO:0007669"/>
    <property type="project" value="UniProtKB-KW"/>
</dbReference>
<dbReference type="GO" id="GO:0003677">
    <property type="term" value="F:DNA binding"/>
    <property type="evidence" value="ECO:0007669"/>
    <property type="project" value="InterPro"/>
</dbReference>
<evidence type="ECO:0000256" key="1">
    <source>
        <dbReference type="ARBA" id="ARBA00001286"/>
    </source>
</evidence>
<evidence type="ECO:0000256" key="7">
    <source>
        <dbReference type="ARBA" id="ARBA00023159"/>
    </source>
</evidence>
<dbReference type="InterPro" id="IPR036388">
    <property type="entry name" value="WH-like_DNA-bd_sf"/>
</dbReference>
<comment type="catalytic activity">
    <reaction evidence="9">
        <text>a 6-O-methyl-2'-deoxyguanosine in DNA + L-cysteinyl-[protein] = S-methyl-L-cysteinyl-[protein] + a 2'-deoxyguanosine in DNA</text>
        <dbReference type="Rhea" id="RHEA:24000"/>
        <dbReference type="Rhea" id="RHEA-COMP:10131"/>
        <dbReference type="Rhea" id="RHEA-COMP:10132"/>
        <dbReference type="Rhea" id="RHEA-COMP:11367"/>
        <dbReference type="Rhea" id="RHEA-COMP:11368"/>
        <dbReference type="ChEBI" id="CHEBI:29950"/>
        <dbReference type="ChEBI" id="CHEBI:82612"/>
        <dbReference type="ChEBI" id="CHEBI:85445"/>
        <dbReference type="ChEBI" id="CHEBI:85448"/>
        <dbReference type="EC" id="2.1.1.63"/>
    </reaction>
</comment>
<accession>A0A1H9P0L2</accession>
<evidence type="ECO:0000259" key="10">
    <source>
        <dbReference type="Pfam" id="PF01035"/>
    </source>
</evidence>